<evidence type="ECO:0000256" key="1">
    <source>
        <dbReference type="SAM" id="MobiDB-lite"/>
    </source>
</evidence>
<evidence type="ECO:0000313" key="3">
    <source>
        <dbReference type="EMBL" id="KIK53879.1"/>
    </source>
</evidence>
<dbReference type="Proteomes" id="UP000053593">
    <property type="component" value="Unassembled WGS sequence"/>
</dbReference>
<name>A0A0D0BW45_9AGAR</name>
<feature type="region of interest" description="Disordered" evidence="1">
    <location>
        <begin position="182"/>
        <end position="211"/>
    </location>
</feature>
<protein>
    <submittedName>
        <fullName evidence="3">Uncharacterized protein</fullName>
    </submittedName>
</protein>
<feature type="transmembrane region" description="Helical" evidence="2">
    <location>
        <begin position="50"/>
        <end position="70"/>
    </location>
</feature>
<keyword evidence="4" id="KW-1185">Reference proteome</keyword>
<evidence type="ECO:0000256" key="2">
    <source>
        <dbReference type="SAM" id="Phobius"/>
    </source>
</evidence>
<sequence>MGCKNSDSPEHLLHIAAPNNSGNHLYVLNHYTEKHKGTGSRAIFEVRRSYFAQIALDMAIILCLLSWALAVQLVTGTPDFSPTFTGTLTPGDITTFSYNHLMQTVEIIFSPDGGSQFPATTFAPPSPPNDIFSLSVPAALTGTDVWILANVLGPGMQTGLSTITHLPLLATTTIVLSTTSSATLPTSTSSDFHTSSTSQETTNARRVTWLH</sequence>
<evidence type="ECO:0000313" key="4">
    <source>
        <dbReference type="Proteomes" id="UP000053593"/>
    </source>
</evidence>
<organism evidence="3 4">
    <name type="scientific">Collybiopsis luxurians FD-317 M1</name>
    <dbReference type="NCBI Taxonomy" id="944289"/>
    <lineage>
        <taxon>Eukaryota</taxon>
        <taxon>Fungi</taxon>
        <taxon>Dikarya</taxon>
        <taxon>Basidiomycota</taxon>
        <taxon>Agaricomycotina</taxon>
        <taxon>Agaricomycetes</taxon>
        <taxon>Agaricomycetidae</taxon>
        <taxon>Agaricales</taxon>
        <taxon>Marasmiineae</taxon>
        <taxon>Omphalotaceae</taxon>
        <taxon>Collybiopsis</taxon>
        <taxon>Collybiopsis luxurians</taxon>
    </lineage>
</organism>
<keyword evidence="2" id="KW-0812">Transmembrane</keyword>
<dbReference type="EMBL" id="KN834823">
    <property type="protein sequence ID" value="KIK53879.1"/>
    <property type="molecule type" value="Genomic_DNA"/>
</dbReference>
<feature type="compositionally biased region" description="Low complexity" evidence="1">
    <location>
        <begin position="182"/>
        <end position="198"/>
    </location>
</feature>
<keyword evidence="2" id="KW-1133">Transmembrane helix</keyword>
<dbReference type="HOGENOM" id="CLU_1304996_0_0_1"/>
<accession>A0A0D0BW45</accession>
<reference evidence="3 4" key="1">
    <citation type="submission" date="2014-04" db="EMBL/GenBank/DDBJ databases">
        <title>Evolutionary Origins and Diversification of the Mycorrhizal Mutualists.</title>
        <authorList>
            <consortium name="DOE Joint Genome Institute"/>
            <consortium name="Mycorrhizal Genomics Consortium"/>
            <person name="Kohler A."/>
            <person name="Kuo A."/>
            <person name="Nagy L.G."/>
            <person name="Floudas D."/>
            <person name="Copeland A."/>
            <person name="Barry K.W."/>
            <person name="Cichocki N."/>
            <person name="Veneault-Fourrey C."/>
            <person name="LaButti K."/>
            <person name="Lindquist E.A."/>
            <person name="Lipzen A."/>
            <person name="Lundell T."/>
            <person name="Morin E."/>
            <person name="Murat C."/>
            <person name="Riley R."/>
            <person name="Ohm R."/>
            <person name="Sun H."/>
            <person name="Tunlid A."/>
            <person name="Henrissat B."/>
            <person name="Grigoriev I.V."/>
            <person name="Hibbett D.S."/>
            <person name="Martin F."/>
        </authorList>
    </citation>
    <scope>NUCLEOTIDE SEQUENCE [LARGE SCALE GENOMIC DNA]</scope>
    <source>
        <strain evidence="3 4">FD-317 M1</strain>
    </source>
</reference>
<keyword evidence="2" id="KW-0472">Membrane</keyword>
<dbReference type="AlphaFoldDB" id="A0A0D0BW45"/>
<gene>
    <name evidence="3" type="ORF">GYMLUDRAFT_49177</name>
</gene>
<proteinExistence type="predicted"/>